<protein>
    <submittedName>
        <fullName evidence="2">ABC transporter substrate-binding protein</fullName>
    </submittedName>
</protein>
<dbReference type="InterPro" id="IPR006311">
    <property type="entry name" value="TAT_signal"/>
</dbReference>
<dbReference type="Pfam" id="PF13379">
    <property type="entry name" value="NMT1_2"/>
    <property type="match status" value="1"/>
</dbReference>
<organism evidence="2 3">
    <name type="scientific">Tatumella morbirosei</name>
    <dbReference type="NCBI Taxonomy" id="642227"/>
    <lineage>
        <taxon>Bacteria</taxon>
        <taxon>Pseudomonadati</taxon>
        <taxon>Pseudomonadota</taxon>
        <taxon>Gammaproteobacteria</taxon>
        <taxon>Enterobacterales</taxon>
        <taxon>Erwiniaceae</taxon>
        <taxon>Tatumella</taxon>
    </lineage>
</organism>
<dbReference type="eggNOG" id="COG0715">
    <property type="taxonomic scope" value="Bacteria"/>
</dbReference>
<dbReference type="Gene3D" id="3.40.190.10">
    <property type="entry name" value="Periplasmic binding protein-like II"/>
    <property type="match status" value="2"/>
</dbReference>
<evidence type="ECO:0000313" key="2">
    <source>
        <dbReference type="EMBL" id="KGD70697.1"/>
    </source>
</evidence>
<dbReference type="AlphaFoldDB" id="A0A095T1U8"/>
<dbReference type="PANTHER" id="PTHR30024:SF21">
    <property type="entry name" value="ABC TRANSPORTER SUBSTRATE-BINDING PROTEIN"/>
    <property type="match status" value="1"/>
</dbReference>
<dbReference type="Proteomes" id="UP000029577">
    <property type="component" value="Unassembled WGS sequence"/>
</dbReference>
<dbReference type="RefSeq" id="WP_038023390.1">
    <property type="nucleotide sequence ID" value="NZ_JPKR02000003.1"/>
</dbReference>
<reference evidence="2" key="1">
    <citation type="submission" date="2014-12" db="EMBL/GenBank/DDBJ databases">
        <title>The draft genome of the Tatumella morbirosei type strain, LMG23360T isolated from pineapple rot.</title>
        <authorList>
            <person name="Smits T.H."/>
            <person name="Palmer M."/>
            <person name="Venter S.N."/>
            <person name="Duffy B."/>
            <person name="Steenkamp E.T."/>
            <person name="Chan W.Y."/>
            <person name="Coutinho T.A."/>
            <person name="Coetzee M.P."/>
            <person name="De Maayer P."/>
        </authorList>
    </citation>
    <scope>NUCLEOTIDE SEQUENCE [LARGE SCALE GENOMIC DNA]</scope>
    <source>
        <strain evidence="2">LMG 23360</strain>
    </source>
</reference>
<dbReference type="PROSITE" id="PS51318">
    <property type="entry name" value="TAT"/>
    <property type="match status" value="1"/>
</dbReference>
<keyword evidence="1" id="KW-0732">Signal</keyword>
<accession>A0A095T1U8</accession>
<feature type="signal peptide" evidence="1">
    <location>
        <begin position="1"/>
        <end position="33"/>
    </location>
</feature>
<feature type="chain" id="PRO_5001918439" evidence="1">
    <location>
        <begin position="34"/>
        <end position="365"/>
    </location>
</feature>
<dbReference type="STRING" id="642227.HA49_19960"/>
<comment type="caution">
    <text evidence="2">The sequence shown here is derived from an EMBL/GenBank/DDBJ whole genome shotgun (WGS) entry which is preliminary data.</text>
</comment>
<evidence type="ECO:0000313" key="3">
    <source>
        <dbReference type="Proteomes" id="UP000029577"/>
    </source>
</evidence>
<dbReference type="EMBL" id="JPKR02000003">
    <property type="protein sequence ID" value="KGD70697.1"/>
    <property type="molecule type" value="Genomic_DNA"/>
</dbReference>
<keyword evidence="3" id="KW-1185">Reference proteome</keyword>
<dbReference type="PANTHER" id="PTHR30024">
    <property type="entry name" value="ALIPHATIC SULFONATES-BINDING PROTEIN-RELATED"/>
    <property type="match status" value="1"/>
</dbReference>
<dbReference type="OrthoDB" id="6545503at2"/>
<name>A0A095T1U8_9GAMM</name>
<gene>
    <name evidence="2" type="ORF">HA49_19960</name>
</gene>
<sequence>MRSSVLSRRRFLALSSGLAATPLLGGFSSSLWAAQPSSNSMAGMAGMIETADNTKGGVADTSSLRLPEPFKLKLAINQNAICIAPVTVAQQQNLFSKYNLDVEFVNFGNSTDVLLQAIATGKADAGIGMALRWLKALEQGFDVKLTAGTHGGCLSLLTTANSTFTSLSSLKGQSIGVTDMAGPDKNFFAILLKNHGVDPIADVQWKVYPADLMTRALDNGEIAAISGSEPFSTRMLDTGKYKLLASNMTGEYANLSCCVIGVSGTLARKHKAAAAALTQSLLDAHSFAAKNPQKVGTEFMAHALNTTPQEVSAILMSESHDHHAVGEVFVNELTRYVTDLQRVQVISASVNPHQFSESIYANVFA</sequence>
<evidence type="ECO:0000256" key="1">
    <source>
        <dbReference type="SAM" id="SignalP"/>
    </source>
</evidence>
<dbReference type="SUPFAM" id="SSF53850">
    <property type="entry name" value="Periplasmic binding protein-like II"/>
    <property type="match status" value="1"/>
</dbReference>
<proteinExistence type="predicted"/>